<dbReference type="InterPro" id="IPR038336">
    <property type="entry name" value="NET_sf"/>
</dbReference>
<dbReference type="CDD" id="cd04369">
    <property type="entry name" value="Bromodomain"/>
    <property type="match status" value="1"/>
</dbReference>
<evidence type="ECO:0000256" key="1">
    <source>
        <dbReference type="ARBA" id="ARBA00023117"/>
    </source>
</evidence>
<evidence type="ECO:0000313" key="4">
    <source>
        <dbReference type="EMBL" id="KAK8889753.1"/>
    </source>
</evidence>
<dbReference type="PANTHER" id="PTHR22880">
    <property type="entry name" value="FALZ-RELATED BROMODOMAIN-CONTAINING PROTEINS"/>
    <property type="match status" value="1"/>
</dbReference>
<dbReference type="EMBL" id="JAPFFF010000005">
    <property type="protein sequence ID" value="KAK8889753.1"/>
    <property type="molecule type" value="Genomic_DNA"/>
</dbReference>
<dbReference type="InterPro" id="IPR001487">
    <property type="entry name" value="Bromodomain"/>
</dbReference>
<feature type="domain" description="Bromo" evidence="3">
    <location>
        <begin position="18"/>
        <end position="89"/>
    </location>
</feature>
<dbReference type="InterPro" id="IPR036427">
    <property type="entry name" value="Bromodomain-like_sf"/>
</dbReference>
<evidence type="ECO:0000256" key="2">
    <source>
        <dbReference type="PROSITE-ProRule" id="PRU00035"/>
    </source>
</evidence>
<proteinExistence type="predicted"/>
<gene>
    <name evidence="4" type="ORF">M9Y10_034507</name>
</gene>
<dbReference type="Proteomes" id="UP001470230">
    <property type="component" value="Unassembled WGS sequence"/>
</dbReference>
<organism evidence="4 5">
    <name type="scientific">Tritrichomonas musculus</name>
    <dbReference type="NCBI Taxonomy" id="1915356"/>
    <lineage>
        <taxon>Eukaryota</taxon>
        <taxon>Metamonada</taxon>
        <taxon>Parabasalia</taxon>
        <taxon>Tritrichomonadida</taxon>
        <taxon>Tritrichomonadidae</taxon>
        <taxon>Tritrichomonas</taxon>
    </lineage>
</organism>
<dbReference type="PANTHER" id="PTHR22880:SF225">
    <property type="entry name" value="BROMODOMAIN-CONTAINING PROTEIN BET-1-RELATED"/>
    <property type="match status" value="1"/>
</dbReference>
<dbReference type="PROSITE" id="PS50014">
    <property type="entry name" value="BROMODOMAIN_2"/>
    <property type="match status" value="1"/>
</dbReference>
<dbReference type="SUPFAM" id="SSF47370">
    <property type="entry name" value="Bromodomain"/>
    <property type="match status" value="1"/>
</dbReference>
<name>A0ABR2KFN3_9EUKA</name>
<dbReference type="Pfam" id="PF00439">
    <property type="entry name" value="Bromodomain"/>
    <property type="match status" value="1"/>
</dbReference>
<dbReference type="Gene3D" id="1.20.920.10">
    <property type="entry name" value="Bromodomain-like"/>
    <property type="match status" value="1"/>
</dbReference>
<sequence length="230" mass="26728">MMNDEIRKAAIDVMDQIIAHPIANDFIEPVQPGDGMQDYFEIIKNPQDLTSIKNKLIEKKYASVQQWADDVELVWANHEQYYGQDPHQAAIAAECRRLFVKYKHSVDALSMFTWCGEVYRLRSRLYDLMGQPPARVKQYASSLGAAHTMKQNMPRFTEREFQSFIQASEMLTGDEDQKEMLKIIDEMQPEIDPGTAEVRIDLTKLHLQTLYALRDYMRTTLEKKGSKYPE</sequence>
<keyword evidence="5" id="KW-1185">Reference proteome</keyword>
<dbReference type="SMART" id="SM00297">
    <property type="entry name" value="BROMO"/>
    <property type="match status" value="1"/>
</dbReference>
<reference evidence="4 5" key="1">
    <citation type="submission" date="2024-04" db="EMBL/GenBank/DDBJ databases">
        <title>Tritrichomonas musculus Genome.</title>
        <authorList>
            <person name="Alves-Ferreira E."/>
            <person name="Grigg M."/>
            <person name="Lorenzi H."/>
            <person name="Galac M."/>
        </authorList>
    </citation>
    <scope>NUCLEOTIDE SEQUENCE [LARGE SCALE GENOMIC DNA]</scope>
    <source>
        <strain evidence="4 5">EAF2021</strain>
    </source>
</reference>
<accession>A0ABR2KFN3</accession>
<dbReference type="InterPro" id="IPR050935">
    <property type="entry name" value="Bromo_chromatin_reader"/>
</dbReference>
<dbReference type="PRINTS" id="PR00503">
    <property type="entry name" value="BROMODOMAIN"/>
</dbReference>
<keyword evidence="1 2" id="KW-0103">Bromodomain</keyword>
<evidence type="ECO:0000313" key="5">
    <source>
        <dbReference type="Proteomes" id="UP001470230"/>
    </source>
</evidence>
<evidence type="ECO:0000259" key="3">
    <source>
        <dbReference type="PROSITE" id="PS50014"/>
    </source>
</evidence>
<dbReference type="Gene3D" id="1.20.1270.220">
    <property type="match status" value="1"/>
</dbReference>
<comment type="caution">
    <text evidence="4">The sequence shown here is derived from an EMBL/GenBank/DDBJ whole genome shotgun (WGS) entry which is preliminary data.</text>
</comment>
<protein>
    <recommendedName>
        <fullName evidence="3">Bromo domain-containing protein</fullName>
    </recommendedName>
</protein>